<protein>
    <submittedName>
        <fullName evidence="1">Uncharacterized protein</fullName>
    </submittedName>
</protein>
<dbReference type="OrthoDB" id="185373at2759"/>
<sequence>MLASARRVLAKSQALVTTTTTTRFRSTPTAWTRAAAQYTTTTTTTTTTSHRASVTGNKSIPFSEHIRQLDHSTPSREQVLKLLSQARTAPERDINNVITLTKWFYQPHKGNLSNDILNDINMWKEAIKIGYGLTSKGHPNVLSMLVSAFNKRFPTDQIKDSQALEVLIRAYGILERPKAVRALLAKHPRQEELHVAALVAYADSGAYSLFDALLKDTVHELSPGDYKKLAWQFAHRGQVERTSAMLEKSSLSAEDQDLILLSAHRSAAHSIVQYRISSHGVSGQPLNQVGTSKLGVASWEKLAHEEENTTTPMDVEKSCLILDYLCTANLIDSTQFPMQRAEDFLKRQINSRSPKEMARMYGILLNGYSRTQEYGDQRNSNTRLDKALALFEDMKGIKLEYRRTFHALLRACIPHQDEKYPFDYIRLTSAMENTPPAMRLDPRFFKIERIMLDSQVRYDKRSILTAMTCLGAARHYPAMWRRFHMLKLSGVRRSQSAFRVAFAMASMDRDASQYALSVIKEELVREMPDKVLNLDLYQAMLDCCVTAKDARAAKQIVGTMAQQYPKKDNHEHSIVSYAQSVLRAATLLDGLETEAGQALELLANTPPAHNNRAWFWALAFKATHGGQDAASRIQEMQHTFTQYTMQRFESIGKIPIPVRESSPVVPFPSGPYSYLDIRMINMYVHSLVDSQDASLLVDVLNTFKSQKNDRQHLHTRAQHAVRDLLEQEQNDNIDAILKDL</sequence>
<dbReference type="EMBL" id="CBTN010000104">
    <property type="protein sequence ID" value="CDH60727.1"/>
    <property type="molecule type" value="Genomic_DNA"/>
</dbReference>
<accession>A0A068SFX8</accession>
<keyword evidence="2" id="KW-1185">Reference proteome</keyword>
<name>A0A068SFX8_9FUNG</name>
<reference evidence="1" key="1">
    <citation type="submission" date="2013-08" db="EMBL/GenBank/DDBJ databases">
        <title>Gene expansion shapes genome architecture in the human pathogen Lichtheimia corymbifera: an evolutionary genomics analysis in the ancient terrestrial Mucorales (Mucoromycotina).</title>
        <authorList>
            <person name="Schwartze V.U."/>
            <person name="Winter S."/>
            <person name="Shelest E."/>
            <person name="Marcet-Houben M."/>
            <person name="Horn F."/>
            <person name="Wehner S."/>
            <person name="Hoffmann K."/>
            <person name="Riege K."/>
            <person name="Sammeth M."/>
            <person name="Nowrousian M."/>
            <person name="Valiante V."/>
            <person name="Linde J."/>
            <person name="Jacobsen I.D."/>
            <person name="Marz M."/>
            <person name="Brakhage A.A."/>
            <person name="Gabaldon T."/>
            <person name="Bocker S."/>
            <person name="Voigt K."/>
        </authorList>
    </citation>
    <scope>NUCLEOTIDE SEQUENCE [LARGE SCALE GENOMIC DNA]</scope>
    <source>
        <strain evidence="1">FSU 9682</strain>
    </source>
</reference>
<dbReference type="STRING" id="1263082.A0A068SFX8"/>
<proteinExistence type="predicted"/>
<gene>
    <name evidence="1" type="ORF">LCOR_11507.1</name>
</gene>
<comment type="caution">
    <text evidence="1">The sequence shown here is derived from an EMBL/GenBank/DDBJ whole genome shotgun (WGS) entry which is preliminary data.</text>
</comment>
<organism evidence="1 2">
    <name type="scientific">Lichtheimia corymbifera JMRC:FSU:9682</name>
    <dbReference type="NCBI Taxonomy" id="1263082"/>
    <lineage>
        <taxon>Eukaryota</taxon>
        <taxon>Fungi</taxon>
        <taxon>Fungi incertae sedis</taxon>
        <taxon>Mucoromycota</taxon>
        <taxon>Mucoromycotina</taxon>
        <taxon>Mucoromycetes</taxon>
        <taxon>Mucorales</taxon>
        <taxon>Lichtheimiaceae</taxon>
        <taxon>Lichtheimia</taxon>
    </lineage>
</organism>
<dbReference type="AlphaFoldDB" id="A0A068SFX8"/>
<dbReference type="Proteomes" id="UP000027586">
    <property type="component" value="Unassembled WGS sequence"/>
</dbReference>
<evidence type="ECO:0000313" key="1">
    <source>
        <dbReference type="EMBL" id="CDH60727.1"/>
    </source>
</evidence>
<evidence type="ECO:0000313" key="2">
    <source>
        <dbReference type="Proteomes" id="UP000027586"/>
    </source>
</evidence>
<dbReference type="VEuPathDB" id="FungiDB:LCOR_11507.1"/>